<dbReference type="AlphaFoldDB" id="A0A438AD24"/>
<evidence type="ECO:0000313" key="2">
    <source>
        <dbReference type="EMBL" id="RVV96596.1"/>
    </source>
</evidence>
<name>A0A438AD24_9RHOB</name>
<keyword evidence="1" id="KW-0472">Membrane</keyword>
<dbReference type="Gene3D" id="3.30.450.20">
    <property type="entry name" value="PAS domain"/>
    <property type="match status" value="1"/>
</dbReference>
<feature type="transmembrane region" description="Helical" evidence="1">
    <location>
        <begin position="286"/>
        <end position="305"/>
    </location>
</feature>
<keyword evidence="3" id="KW-1185">Reference proteome</keyword>
<organism evidence="2 3">
    <name type="scientific">Mesobaculum littorinae</name>
    <dbReference type="NCBI Taxonomy" id="2486419"/>
    <lineage>
        <taxon>Bacteria</taxon>
        <taxon>Pseudomonadati</taxon>
        <taxon>Pseudomonadota</taxon>
        <taxon>Alphaproteobacteria</taxon>
        <taxon>Rhodobacterales</taxon>
        <taxon>Roseobacteraceae</taxon>
        <taxon>Mesobaculum</taxon>
    </lineage>
</organism>
<protein>
    <recommendedName>
        <fullName evidence="4">HAMP domain-containing protein</fullName>
    </recommendedName>
</protein>
<evidence type="ECO:0000256" key="1">
    <source>
        <dbReference type="SAM" id="Phobius"/>
    </source>
</evidence>
<proteinExistence type="predicted"/>
<sequence length="363" mass="38774">MFTQKSPNLFRSASVGLVLIAIAVALIVVVPLRAQVQGYERQLQAESMTRSGEAMRLSVSRLIDREWHSISAVARQTDPDDYRGIRNFVDAAARASEAVTWAGFVTAGGTIRAGSSGQYEGLDVSGEKWFYAGRSGQAVSDVWRPEGPQGGAANQGIVTLSVPVADADGHPAGLLVYSLGLSWVQQVIGRAAQELNVDVAVLDREGKVIMSRIEEGPLADRAAAMARIGTADVHMEEDGDGGKYLLQTFPDLVTGDMPDFDWSMVVQVPAAPVTVGLGPFLESLKWSALALVVLLIGGGVIYNAVFLRPILRLAREADRIAQGEDIYPTESSSSEESQRLSAALSLLQGRLGSQRLASLKPAE</sequence>
<gene>
    <name evidence="2" type="ORF">EKE94_17890</name>
</gene>
<dbReference type="OrthoDB" id="9812260at2"/>
<dbReference type="Proteomes" id="UP000285908">
    <property type="component" value="Unassembled WGS sequence"/>
</dbReference>
<dbReference type="RefSeq" id="WP_127908006.1">
    <property type="nucleotide sequence ID" value="NZ_RQXX01000010.1"/>
</dbReference>
<accession>A0A438AD24</accession>
<comment type="caution">
    <text evidence="2">The sequence shown here is derived from an EMBL/GenBank/DDBJ whole genome shotgun (WGS) entry which is preliminary data.</text>
</comment>
<keyword evidence="1" id="KW-0812">Transmembrane</keyword>
<reference evidence="2 3" key="1">
    <citation type="submission" date="2018-11" db="EMBL/GenBank/DDBJ databases">
        <title>Mesobaculum littorinae gen. nov., sp. nov., isolated from Littorina scabra that represents a novel genus of the order Rhodobacteraceae.</title>
        <authorList>
            <person name="Li F."/>
        </authorList>
    </citation>
    <scope>NUCLEOTIDE SEQUENCE [LARGE SCALE GENOMIC DNA]</scope>
    <source>
        <strain evidence="2 3">M0103</strain>
    </source>
</reference>
<evidence type="ECO:0000313" key="3">
    <source>
        <dbReference type="Proteomes" id="UP000285908"/>
    </source>
</evidence>
<dbReference type="EMBL" id="RQXX01000010">
    <property type="protein sequence ID" value="RVV96596.1"/>
    <property type="molecule type" value="Genomic_DNA"/>
</dbReference>
<evidence type="ECO:0008006" key="4">
    <source>
        <dbReference type="Google" id="ProtNLM"/>
    </source>
</evidence>
<keyword evidence="1" id="KW-1133">Transmembrane helix</keyword>